<dbReference type="OrthoDB" id="5604733at2"/>
<dbReference type="Proteomes" id="UP000636949">
    <property type="component" value="Unassembled WGS sequence"/>
</dbReference>
<gene>
    <name evidence="1" type="ORF">GCM10010995_22700</name>
</gene>
<name>A0A8J2Z625_9GAMM</name>
<dbReference type="RefSeq" id="WP_117003625.1">
    <property type="nucleotide sequence ID" value="NZ_BMJS01000033.1"/>
</dbReference>
<organism evidence="1 2">
    <name type="scientific">Cysteiniphilum litorale</name>
    <dbReference type="NCBI Taxonomy" id="2056700"/>
    <lineage>
        <taxon>Bacteria</taxon>
        <taxon>Pseudomonadati</taxon>
        <taxon>Pseudomonadota</taxon>
        <taxon>Gammaproteobacteria</taxon>
        <taxon>Thiotrichales</taxon>
        <taxon>Fastidiosibacteraceae</taxon>
        <taxon>Cysteiniphilum</taxon>
    </lineage>
</organism>
<sequence length="66" mass="7639">MTILKPIKKSETVSISAKFPKHLKNEINDYCTLAGIETMQDFLIQASEYVLSKDKDWVKHKKDNNL</sequence>
<reference evidence="1" key="2">
    <citation type="submission" date="2020-09" db="EMBL/GenBank/DDBJ databases">
        <authorList>
            <person name="Sun Q."/>
            <person name="Zhou Y."/>
        </authorList>
    </citation>
    <scope>NUCLEOTIDE SEQUENCE</scope>
    <source>
        <strain evidence="1">CGMCC 1.15758</strain>
    </source>
</reference>
<keyword evidence="2" id="KW-1185">Reference proteome</keyword>
<proteinExistence type="predicted"/>
<accession>A0A8J2Z625</accession>
<evidence type="ECO:0000313" key="1">
    <source>
        <dbReference type="EMBL" id="GGG04735.1"/>
    </source>
</evidence>
<reference evidence="1" key="1">
    <citation type="journal article" date="2014" name="Int. J. Syst. Evol. Microbiol.">
        <title>Complete genome sequence of Corynebacterium casei LMG S-19264T (=DSM 44701T), isolated from a smear-ripened cheese.</title>
        <authorList>
            <consortium name="US DOE Joint Genome Institute (JGI-PGF)"/>
            <person name="Walter F."/>
            <person name="Albersmeier A."/>
            <person name="Kalinowski J."/>
            <person name="Ruckert C."/>
        </authorList>
    </citation>
    <scope>NUCLEOTIDE SEQUENCE</scope>
    <source>
        <strain evidence="1">CGMCC 1.15758</strain>
    </source>
</reference>
<dbReference type="AlphaFoldDB" id="A0A8J2Z625"/>
<comment type="caution">
    <text evidence="1">The sequence shown here is derived from an EMBL/GenBank/DDBJ whole genome shotgun (WGS) entry which is preliminary data.</text>
</comment>
<dbReference type="EMBL" id="BMJS01000033">
    <property type="protein sequence ID" value="GGG04735.1"/>
    <property type="molecule type" value="Genomic_DNA"/>
</dbReference>
<evidence type="ECO:0000313" key="2">
    <source>
        <dbReference type="Proteomes" id="UP000636949"/>
    </source>
</evidence>
<protein>
    <submittedName>
        <fullName evidence="1">Uncharacterized protein</fullName>
    </submittedName>
</protein>